<gene>
    <name evidence="1" type="ORF">EA752_15825</name>
</gene>
<proteinExistence type="predicted"/>
<evidence type="ECO:0000313" key="1">
    <source>
        <dbReference type="EMBL" id="RSO57416.1"/>
    </source>
</evidence>
<sequence>MAVKTLDLAEAFFVGELRTQLFDARSFGNDLPAGKIETLAINYDKPSNSVGIVVTPGGGTNGSMTLLDADITRWAMQAIQNAGYLYGVTVNSLNMKYDLATKKISVEYTPVAEAPAQA</sequence>
<dbReference type="EMBL" id="RFEW01000014">
    <property type="protein sequence ID" value="RSO57416.1"/>
    <property type="molecule type" value="Genomic_DNA"/>
</dbReference>
<reference evidence="1 2" key="1">
    <citation type="submission" date="2018-10" db="EMBL/GenBank/DDBJ databases">
        <title>GWAS and RNA-Seq identify cryptic mechanisms of antimicrobial resistance in Acinetobacter baumannii.</title>
        <authorList>
            <person name="Sahl J.W."/>
        </authorList>
    </citation>
    <scope>NUCLEOTIDE SEQUENCE [LARGE SCALE GENOMIC DNA]</scope>
    <source>
        <strain evidence="1 2">TG41884</strain>
    </source>
</reference>
<protein>
    <submittedName>
        <fullName evidence="1">Uncharacterized protein</fullName>
    </submittedName>
</protein>
<dbReference type="RefSeq" id="WP_057073621.1">
    <property type="nucleotide sequence ID" value="NZ_JAZEYR010000005.1"/>
</dbReference>
<evidence type="ECO:0000313" key="2">
    <source>
        <dbReference type="Proteomes" id="UP000271320"/>
    </source>
</evidence>
<dbReference type="Proteomes" id="UP000271320">
    <property type="component" value="Unassembled WGS sequence"/>
</dbReference>
<comment type="caution">
    <text evidence="1">The sequence shown here is derived from an EMBL/GenBank/DDBJ whole genome shotgun (WGS) entry which is preliminary data.</text>
</comment>
<dbReference type="AlphaFoldDB" id="A0A429K0K1"/>
<name>A0A429K0K1_ACIPI</name>
<accession>A0A429K0K1</accession>
<organism evidence="1 2">
    <name type="scientific">Acinetobacter pittii</name>
    <name type="common">Acinetobacter genomosp. 3</name>
    <dbReference type="NCBI Taxonomy" id="48296"/>
    <lineage>
        <taxon>Bacteria</taxon>
        <taxon>Pseudomonadati</taxon>
        <taxon>Pseudomonadota</taxon>
        <taxon>Gammaproteobacteria</taxon>
        <taxon>Moraxellales</taxon>
        <taxon>Moraxellaceae</taxon>
        <taxon>Acinetobacter</taxon>
        <taxon>Acinetobacter calcoaceticus/baumannii complex</taxon>
    </lineage>
</organism>